<evidence type="ECO:0000256" key="1">
    <source>
        <dbReference type="SAM" id="SignalP"/>
    </source>
</evidence>
<organism evidence="2 3">
    <name type="scientific">Alcanivorax nanhaiticus</name>
    <dbReference type="NCBI Taxonomy" id="1177154"/>
    <lineage>
        <taxon>Bacteria</taxon>
        <taxon>Pseudomonadati</taxon>
        <taxon>Pseudomonadota</taxon>
        <taxon>Gammaproteobacteria</taxon>
        <taxon>Oceanospirillales</taxon>
        <taxon>Alcanivoracaceae</taxon>
        <taxon>Alcanivorax</taxon>
    </lineage>
</organism>
<protein>
    <recommendedName>
        <fullName evidence="4">Lipoprotein</fullName>
    </recommendedName>
</protein>
<dbReference type="PROSITE" id="PS51257">
    <property type="entry name" value="PROKAR_LIPOPROTEIN"/>
    <property type="match status" value="1"/>
</dbReference>
<proteinExistence type="predicted"/>
<feature type="signal peptide" evidence="1">
    <location>
        <begin position="1"/>
        <end position="20"/>
    </location>
</feature>
<dbReference type="PATRIC" id="fig|1177154.3.peg.1540"/>
<reference evidence="2 3" key="1">
    <citation type="submission" date="2012-09" db="EMBL/GenBank/DDBJ databases">
        <title>Genome Sequence of alkane-degrading Bacterium Alcanivorax sp. 19-m-6.</title>
        <authorList>
            <person name="Lai Q."/>
            <person name="Shao Z."/>
        </authorList>
    </citation>
    <scope>NUCLEOTIDE SEQUENCE [LARGE SCALE GENOMIC DNA]</scope>
    <source>
        <strain evidence="2 3">19-m-6</strain>
    </source>
</reference>
<sequence>MKKMILLASIVAATSLTGCQAPYSGGVVYNNFRAPIDVRDNAGDCSKRGEASMVNVLNILSFGDAGVAAAKEQAGVTKVTNVDMNFQSLLGIFGKTTTVVCGE</sequence>
<name>A0A095SKC7_9GAMM</name>
<comment type="caution">
    <text evidence="2">The sequence shown here is derived from an EMBL/GenBank/DDBJ whole genome shotgun (WGS) entry which is preliminary data.</text>
</comment>
<feature type="chain" id="PRO_5001911078" description="Lipoprotein" evidence="1">
    <location>
        <begin position="21"/>
        <end position="103"/>
    </location>
</feature>
<dbReference type="EMBL" id="ARXV01000005">
    <property type="protein sequence ID" value="KGD65076.1"/>
    <property type="molecule type" value="Genomic_DNA"/>
</dbReference>
<dbReference type="AlphaFoldDB" id="A0A095SKC7"/>
<evidence type="ECO:0008006" key="4">
    <source>
        <dbReference type="Google" id="ProtNLM"/>
    </source>
</evidence>
<evidence type="ECO:0000313" key="3">
    <source>
        <dbReference type="Proteomes" id="UP000029444"/>
    </source>
</evidence>
<gene>
    <name evidence="2" type="ORF">Y5S_01510</name>
</gene>
<dbReference type="Pfam" id="PF13146">
    <property type="entry name" value="TRL"/>
    <property type="match status" value="1"/>
</dbReference>
<dbReference type="InterPro" id="IPR025113">
    <property type="entry name" value="TRL-like"/>
</dbReference>
<evidence type="ECO:0000313" key="2">
    <source>
        <dbReference type="EMBL" id="KGD65076.1"/>
    </source>
</evidence>
<dbReference type="OrthoDB" id="5801454at2"/>
<keyword evidence="1" id="KW-0732">Signal</keyword>
<accession>A0A095SKC7</accession>
<dbReference type="Proteomes" id="UP000029444">
    <property type="component" value="Unassembled WGS sequence"/>
</dbReference>
<dbReference type="RefSeq" id="WP_035231940.1">
    <property type="nucleotide sequence ID" value="NZ_ARXV01000005.1"/>
</dbReference>
<keyword evidence="3" id="KW-1185">Reference proteome</keyword>